<sequence length="307" mass="35448">MNCKRKMLLLISCVLYYVLLEYHFRDEVEELRLSDWFNPRKRPDVVTTTGWLAPVIWEGTFDRQVLEDYYGAQNLTVGLAVLAPGRIADQHLELFVRSASEHFMTGHRVVFYILVDAVRRRPHLQPGPLQTFQVFSVGGNGRDDFHLTHMKNLAAHIERHIQDEVDFLFSMTANRVFHNDFGVETLGTSVAQLHAWWYFKDTEDLPYERRPGSAACIPLGQGDFYYDGTVVGGTPLEMLNFINEYLDGVIRDKENGLNSTYERHLNKYFVIHKPSKLLSPEYSWDMALWPPGQVWLVKAAQCSQTGF</sequence>
<comment type="cofactor">
    <cofactor evidence="1">
        <name>Mn(2+)</name>
        <dbReference type="ChEBI" id="CHEBI:29035"/>
    </cofactor>
</comment>
<dbReference type="GO" id="GO:0016020">
    <property type="term" value="C:membrane"/>
    <property type="evidence" value="ECO:0007669"/>
    <property type="project" value="UniProtKB-SubCell"/>
</dbReference>
<dbReference type="GO" id="GO:0005975">
    <property type="term" value="P:carbohydrate metabolic process"/>
    <property type="evidence" value="ECO:0007669"/>
    <property type="project" value="InterPro"/>
</dbReference>
<keyword evidence="8" id="KW-1133">Transmembrane helix</keyword>
<dbReference type="RefSeq" id="XP_008702522.1">
    <property type="nucleotide sequence ID" value="XM_008704300.1"/>
</dbReference>
<proteinExistence type="inferred from homology"/>
<evidence type="ECO:0000256" key="1">
    <source>
        <dbReference type="ARBA" id="ARBA00001936"/>
    </source>
</evidence>
<keyword evidence="9" id="KW-0472">Membrane</keyword>
<keyword evidence="10" id="KW-0325">Glycoprotein</keyword>
<dbReference type="PANTHER" id="PTHR10462">
    <property type="entry name" value="GLYCOSYLTRANSFERASE-RELATED"/>
    <property type="match status" value="1"/>
</dbReference>
<comment type="subcellular location">
    <subcellularLocation>
        <location evidence="2">Membrane</location>
        <topology evidence="2">Single-pass type II membrane protein</topology>
    </subcellularLocation>
</comment>
<dbReference type="PANTHER" id="PTHR10462:SF27">
    <property type="entry name" value="GLYCOSYLTRANSFERASE 6 DOMAIN-CONTAINING PROTEIN 1-RELATED"/>
    <property type="match status" value="1"/>
</dbReference>
<dbReference type="STRING" id="29073.ENSUMAP00000031668"/>
<evidence type="ECO:0000256" key="4">
    <source>
        <dbReference type="ARBA" id="ARBA00022676"/>
    </source>
</evidence>
<evidence type="ECO:0000256" key="5">
    <source>
        <dbReference type="ARBA" id="ARBA00022679"/>
    </source>
</evidence>
<evidence type="ECO:0000313" key="15">
    <source>
        <dbReference type="RefSeq" id="XP_008702522.1"/>
    </source>
</evidence>
<dbReference type="Gene3D" id="3.90.550.10">
    <property type="entry name" value="Spore Coat Polysaccharide Biosynthesis Protein SpsA, Chain A"/>
    <property type="match status" value="1"/>
</dbReference>
<dbReference type="AlphaFoldDB" id="A0A384D614"/>
<evidence type="ECO:0000256" key="3">
    <source>
        <dbReference type="ARBA" id="ARBA00010413"/>
    </source>
</evidence>
<comment type="similarity">
    <text evidence="3">Belongs to the glycosyltransferase 6 family.</text>
</comment>
<dbReference type="GeneID" id="103675265"/>
<keyword evidence="14" id="KW-1185">Reference proteome</keyword>
<evidence type="ECO:0000256" key="7">
    <source>
        <dbReference type="ARBA" id="ARBA00022968"/>
    </source>
</evidence>
<dbReference type="FunFam" id="3.90.550.10:FF:000022">
    <property type="entry name" value="Histo-blood group ABO system transferase"/>
    <property type="match status" value="1"/>
</dbReference>
<feature type="binding site" evidence="12">
    <location>
        <position position="285"/>
    </location>
    <ligand>
        <name>an alpha-L-fucosyl-(1-&gt;2)-beta-D-galactosyl derivative</name>
        <dbReference type="ChEBI" id="CHEBI:140327"/>
    </ligand>
</feature>
<dbReference type="CTD" id="360203"/>
<dbReference type="OrthoDB" id="10013941at2759"/>
<evidence type="ECO:0000256" key="13">
    <source>
        <dbReference type="SAM" id="SignalP"/>
    </source>
</evidence>
<gene>
    <name evidence="15" type="primary">GLT6D1</name>
</gene>
<keyword evidence="4" id="KW-0328">Glycosyltransferase</keyword>
<feature type="active site" description="Nucleophile" evidence="11">
    <location>
        <position position="262"/>
    </location>
</feature>
<evidence type="ECO:0000256" key="2">
    <source>
        <dbReference type="ARBA" id="ARBA00004606"/>
    </source>
</evidence>
<evidence type="ECO:0000256" key="10">
    <source>
        <dbReference type="ARBA" id="ARBA00023180"/>
    </source>
</evidence>
<dbReference type="GO" id="GO:0005794">
    <property type="term" value="C:Golgi apparatus"/>
    <property type="evidence" value="ECO:0007669"/>
    <property type="project" value="TreeGrafter"/>
</dbReference>
<evidence type="ECO:0000256" key="12">
    <source>
        <dbReference type="PIRSR" id="PIRSR605076-2"/>
    </source>
</evidence>
<dbReference type="KEGG" id="umr:103675265"/>
<dbReference type="SUPFAM" id="SSF53448">
    <property type="entry name" value="Nucleotide-diphospho-sugar transferases"/>
    <property type="match status" value="1"/>
</dbReference>
<evidence type="ECO:0000256" key="11">
    <source>
        <dbReference type="PIRSR" id="PIRSR605076-1"/>
    </source>
</evidence>
<keyword evidence="13" id="KW-0732">Signal</keyword>
<protein>
    <submittedName>
        <fullName evidence="15">Glycosyltransferase 6 domain-containing protein 1</fullName>
    </submittedName>
</protein>
<accession>A0A384D614</accession>
<dbReference type="Proteomes" id="UP000261680">
    <property type="component" value="Unplaced"/>
</dbReference>
<evidence type="ECO:0000256" key="6">
    <source>
        <dbReference type="ARBA" id="ARBA00022692"/>
    </source>
</evidence>
<keyword evidence="5" id="KW-0808">Transferase</keyword>
<reference evidence="15" key="1">
    <citation type="submission" date="2025-08" db="UniProtKB">
        <authorList>
            <consortium name="RefSeq"/>
        </authorList>
    </citation>
    <scope>IDENTIFICATION</scope>
    <source>
        <tissue evidence="15">Whole blood</tissue>
    </source>
</reference>
<feature type="signal peptide" evidence="13">
    <location>
        <begin position="1"/>
        <end position="20"/>
    </location>
</feature>
<dbReference type="GO" id="GO:0016758">
    <property type="term" value="F:hexosyltransferase activity"/>
    <property type="evidence" value="ECO:0007669"/>
    <property type="project" value="InterPro"/>
</dbReference>
<dbReference type="InterPro" id="IPR029044">
    <property type="entry name" value="Nucleotide-diphossugar_trans"/>
</dbReference>
<feature type="chain" id="PRO_5016624326" evidence="13">
    <location>
        <begin position="21"/>
        <end position="307"/>
    </location>
</feature>
<evidence type="ECO:0000256" key="8">
    <source>
        <dbReference type="ARBA" id="ARBA00022989"/>
    </source>
</evidence>
<dbReference type="GO" id="GO:0031982">
    <property type="term" value="C:vesicle"/>
    <property type="evidence" value="ECO:0007669"/>
    <property type="project" value="TreeGrafter"/>
</dbReference>
<keyword evidence="6" id="KW-0812">Transmembrane</keyword>
<organism evidence="14 15">
    <name type="scientific">Ursus maritimus</name>
    <name type="common">Polar bear</name>
    <name type="synonym">Thalarctos maritimus</name>
    <dbReference type="NCBI Taxonomy" id="29073"/>
    <lineage>
        <taxon>Eukaryota</taxon>
        <taxon>Metazoa</taxon>
        <taxon>Chordata</taxon>
        <taxon>Craniata</taxon>
        <taxon>Vertebrata</taxon>
        <taxon>Euteleostomi</taxon>
        <taxon>Mammalia</taxon>
        <taxon>Eutheria</taxon>
        <taxon>Laurasiatheria</taxon>
        <taxon>Carnivora</taxon>
        <taxon>Caniformia</taxon>
        <taxon>Ursidae</taxon>
        <taxon>Ursus</taxon>
    </lineage>
</organism>
<feature type="binding site" evidence="12">
    <location>
        <position position="194"/>
    </location>
    <ligand>
        <name>an alpha-L-fucosyl-(1-&gt;2)-beta-D-galactosyl derivative</name>
        <dbReference type="ChEBI" id="CHEBI:140327"/>
    </ligand>
</feature>
<keyword evidence="7" id="KW-0735">Signal-anchor</keyword>
<name>A0A384D614_URSMA</name>
<evidence type="ECO:0000313" key="14">
    <source>
        <dbReference type="Proteomes" id="UP000261680"/>
    </source>
</evidence>
<feature type="binding site" evidence="12">
    <location>
        <position position="262"/>
    </location>
    <ligand>
        <name>an alpha-L-fucosyl-(1-&gt;2)-beta-D-galactosyl derivative</name>
        <dbReference type="ChEBI" id="CHEBI:140327"/>
    </ligand>
</feature>
<dbReference type="InterPro" id="IPR005076">
    <property type="entry name" value="Glyco_trans_6"/>
</dbReference>
<evidence type="ECO:0000256" key="9">
    <source>
        <dbReference type="ARBA" id="ARBA00023136"/>
    </source>
</evidence>
<dbReference type="Pfam" id="PF03414">
    <property type="entry name" value="Glyco_transf_6"/>
    <property type="match status" value="1"/>
</dbReference>